<gene>
    <name evidence="4" type="ORF">MmiEs2_12040</name>
</gene>
<dbReference type="Proteomes" id="UP001302662">
    <property type="component" value="Chromosome"/>
</dbReference>
<feature type="compositionally biased region" description="Acidic residues" evidence="1">
    <location>
        <begin position="1976"/>
        <end position="1985"/>
    </location>
</feature>
<name>A0AA96VAP2_9EURY</name>
<protein>
    <recommendedName>
        <fullName evidence="3">CobN/magnesium chelatase domain-containing protein</fullName>
    </recommendedName>
</protein>
<evidence type="ECO:0000256" key="1">
    <source>
        <dbReference type="SAM" id="MobiDB-lite"/>
    </source>
</evidence>
<feature type="region of interest" description="Disordered" evidence="1">
    <location>
        <begin position="1973"/>
        <end position="2008"/>
    </location>
</feature>
<evidence type="ECO:0000313" key="5">
    <source>
        <dbReference type="Proteomes" id="UP001302662"/>
    </source>
</evidence>
<dbReference type="Pfam" id="PF02514">
    <property type="entry name" value="CobN-Mg_chel"/>
    <property type="match status" value="2"/>
</dbReference>
<sequence>MGYHIKKINFNLSFFTLLFLLLVFSVSAASAAVPEMSESVNITYVGFNDSDSFAIEVLMEDYLGPERDYLNRNTLNHANSQIFKVNYHYINNSYGTPYDTSELKVFSNPDTGNIEDQDIVIIDMLWVYENPDLVSNLKAAKIANPDLKLIQIRSDEVDRDGIFDSQEDAELIALIKQDFIAYDLMSDTDYAIFVEALTYKDDWTNPSNPAFGSFPTYEGFLTYLYDEAIGSRESDAASLAMLITCHLLKEYAPPERIEELNFEKTRILYVGFDPGTETSNYSGVVAFDTVKNLLENSIYGNYVEIDTVSFGKVPDSSSNVYPQLSNTDWYSPDILYDNMEEKGIQFENYHVILFDGFFTTEIIDMFDDVFTDASDAGAALLFQLRYLNTADGTTTANFPKSNLPAGAYDISSSRFVLKSESAFFGSTINDVVKTGVKVKHIGTPFLYNFIYNPSYATLGFGGVLYHPTEPIRQSSIEDYMDAHEKFESIHNPGAPYVAIIGFQDYTKNMHELSKIIEDQGYNTVVVASNGFDFYSNMDQYLNKTKFNSDISDIDNGRYVTSIISYKNWALDYANQANGVYNLEQLNVPVIKAVGSYADPANGEVYDTGSGVISQHFTWMGSSSNLEGMIDFIGTTDAPMHSKNLEWVADRAMAWAKLSEKDNIAKNVALMYYNYPPGKEEIGANYLNVMRSLAGDGAKSYVADPSLSIDSIGRYTSYPGIIRELRSEGYNVSLDDLPVVTIGSGGEHIFDYTVSDEDLILNEVNLVNLIYTQGINVGSYAPGVLDMMVQERIDYINDDNPRHNSSSWWGSELIPVSDYLKWIDHEINVNETMNASLWEEAVKVWGEPQVFGVIDDETYWGGMIWTDTKNQIGGGQNRNYIVVPMIKFGDVRIMPEPNRALASDKALSSADYHGDLPPTHQYIATYFWLNRGTDDSTGSGTTGIVGGDGRWKADALIHFGTHGTQEWLPGTSLGLSRTDDWGPVLLPTLPNIYPYIVANVGEGLTAEYRGNALIISHMTPPMIKTQLYDDLIEMETAIRGYQKNVAAGSSVEELLGAYRSIIIGYTFDFGWNDAFVDVFESYRKQIVADTDYPAITKTSDVTDKILQEYLISNKNGVFDNFLENHLHNFVEGIRETSLSYGTHVYGAFEDKQVIPMVWNMWSRQGFDDIMLETYFDDLPDGSSIPTGQTATITFDNGGTVITITPADSGEYKYSEDDILEFVTLVVNHGEGITATDIRSYLDQVFTDDVGNAAYQNKVVLFLLGPGYIMTDDIINFSGTNNNSVAKLNNTLQNTADPELQAIVDEMAEQLFDFYYYYSVPTSLRSATPTEYKAADGTYITKANMVLKIANTTFETRKYMTANDGIYSYEAVESGLGTAFATGISRPWYNEDMVHYIRGNDRIDYAQKILECGDSEMNALKSALSAGYISPSSGNDPVLNPYVLPTGRNFYGIDPSTYPTPAAWKVGQAMGEQMLVHYYETHGSWPETISMMRFGVDFIQDEGTLEACLFYLLGCEPVWGSGGKLDGTNIVTYGTGDDDKYNDMFLLTVNGEQKYRPRVDVVYNSAGMRDGFGTILVKIDKAIKEVAALKDGDHPQVSNSIRKNSLELVELLGGDENDAVLWDLATSRIFAQALGTYEIGTGNLVSASGYLDPDDQDSIKAIADLYLEKMSYLYSQNTWGASSEDISKLLTALLGRTDASVFASAGNLYDSLDNDDVYQYFGIMNMVSSMYDKDGNYIENKDDWKTPQMYIADTSNVDTYKTGTKIVYTASEYIQKDLAARYLNPEWVQGQMEAGYSGAALMAEFIENLYGWSIATNGEIISSATWDRVFEMYTSGEVSEWLSHTSPYALQSINARMVEAMRTGAWSPSLAGLPSLEVDAALKAQQEKLDQLAENYARSVIESGVACCHHTCGNPVYDSFIEGLISSPLFTKLTEEEKETYRNIVKAATEPPKKLTESKSSGSGVGMASVVELSTDPDAGEDEDGEEAQSAQSPGVGVDGTETGTPTDVSGFEMTVSRVASSVRDFINDPTFSTSSIIAIAFVILVVGAVFYGSRKRNL</sequence>
<keyword evidence="2" id="KW-0812">Transmembrane</keyword>
<evidence type="ECO:0000259" key="3">
    <source>
        <dbReference type="Pfam" id="PF02514"/>
    </source>
</evidence>
<feature type="transmembrane region" description="Helical" evidence="2">
    <location>
        <begin position="2030"/>
        <end position="2051"/>
    </location>
</feature>
<feature type="domain" description="CobN/magnesium chelatase" evidence="3">
    <location>
        <begin position="786"/>
        <end position="1867"/>
    </location>
</feature>
<reference evidence="4 5" key="1">
    <citation type="submission" date="2023-07" db="EMBL/GenBank/DDBJ databases">
        <title>Closed genome sequence of Methanimicrococcus sp. Es2.</title>
        <authorList>
            <person name="Protasov E."/>
            <person name="Platt K."/>
            <person name="Reeh H."/>
            <person name="Poehlein A."/>
            <person name="Daniel R."/>
            <person name="Brune A."/>
        </authorList>
    </citation>
    <scope>NUCLEOTIDE SEQUENCE [LARGE SCALE GENOMIC DNA]</scope>
    <source>
        <strain evidence="4 5">Es2</strain>
    </source>
</reference>
<evidence type="ECO:0000313" key="4">
    <source>
        <dbReference type="EMBL" id="WNY28991.1"/>
    </source>
</evidence>
<keyword evidence="2" id="KW-1133">Transmembrane helix</keyword>
<feature type="domain" description="CobN/magnesium chelatase" evidence="3">
    <location>
        <begin position="463"/>
        <end position="693"/>
    </location>
</feature>
<dbReference type="PANTHER" id="PTHR44119">
    <property type="entry name" value="MAGNESIUM-CHELATASE SUBUNIT CHLH, CHLOROPLASTIC"/>
    <property type="match status" value="1"/>
</dbReference>
<organism evidence="4 5">
    <name type="scientific">Methanimicrococcus stummii</name>
    <dbReference type="NCBI Taxonomy" id="3028294"/>
    <lineage>
        <taxon>Archaea</taxon>
        <taxon>Methanobacteriati</taxon>
        <taxon>Methanobacteriota</taxon>
        <taxon>Stenosarchaea group</taxon>
        <taxon>Methanomicrobia</taxon>
        <taxon>Methanosarcinales</taxon>
        <taxon>Methanosarcinaceae</taxon>
        <taxon>Methanimicrococcus</taxon>
    </lineage>
</organism>
<dbReference type="PANTHER" id="PTHR44119:SF4">
    <property type="entry name" value="AEROBIC COBALTOCHELATASE SUBUNIT COBN"/>
    <property type="match status" value="1"/>
</dbReference>
<proteinExistence type="predicted"/>
<dbReference type="EMBL" id="CP131062">
    <property type="protein sequence ID" value="WNY28991.1"/>
    <property type="molecule type" value="Genomic_DNA"/>
</dbReference>
<dbReference type="InterPro" id="IPR003672">
    <property type="entry name" value="CobN/Mg_chltase"/>
</dbReference>
<keyword evidence="2" id="KW-0472">Membrane</keyword>
<accession>A0AA96VAP2</accession>
<keyword evidence="5" id="KW-1185">Reference proteome</keyword>
<evidence type="ECO:0000256" key="2">
    <source>
        <dbReference type="SAM" id="Phobius"/>
    </source>
</evidence>
<dbReference type="KEGG" id="mees:MmiEs2_12040"/>